<dbReference type="GO" id="GO:0000124">
    <property type="term" value="C:SAGA complex"/>
    <property type="evidence" value="ECO:0007669"/>
    <property type="project" value="TreeGrafter"/>
</dbReference>
<keyword evidence="6" id="KW-1185">Reference proteome</keyword>
<dbReference type="GO" id="GO:0006355">
    <property type="term" value="P:regulation of DNA-templated transcription"/>
    <property type="evidence" value="ECO:0007669"/>
    <property type="project" value="TreeGrafter"/>
</dbReference>
<dbReference type="InterPro" id="IPR000403">
    <property type="entry name" value="PI3/4_kinase_cat_dom"/>
</dbReference>
<dbReference type="InterPro" id="IPR014009">
    <property type="entry name" value="PIK_FAT"/>
</dbReference>
<evidence type="ECO:0000313" key="5">
    <source>
        <dbReference type="EMBL" id="KAF2153530.1"/>
    </source>
</evidence>
<feature type="region of interest" description="Disordered" evidence="2">
    <location>
        <begin position="2047"/>
        <end position="2066"/>
    </location>
</feature>
<evidence type="ECO:0000313" key="6">
    <source>
        <dbReference type="Proteomes" id="UP000799439"/>
    </source>
</evidence>
<dbReference type="GO" id="GO:0005634">
    <property type="term" value="C:nucleus"/>
    <property type="evidence" value="ECO:0007669"/>
    <property type="project" value="TreeGrafter"/>
</dbReference>
<dbReference type="PROSITE" id="PS51189">
    <property type="entry name" value="FAT"/>
    <property type="match status" value="1"/>
</dbReference>
<protein>
    <recommendedName>
        <fullName evidence="7">Non-specific serine/threonine protein kinase</fullName>
    </recommendedName>
</protein>
<accession>A0A9P4J3Q6</accession>
<dbReference type="InterPro" id="IPR050517">
    <property type="entry name" value="DDR_Repair_Kinase"/>
</dbReference>
<feature type="region of interest" description="Disordered" evidence="2">
    <location>
        <begin position="158"/>
        <end position="187"/>
    </location>
</feature>
<proteinExistence type="inferred from homology"/>
<dbReference type="InterPro" id="IPR016024">
    <property type="entry name" value="ARM-type_fold"/>
</dbReference>
<dbReference type="PROSITE" id="PS50290">
    <property type="entry name" value="PI3_4_KINASE_3"/>
    <property type="match status" value="1"/>
</dbReference>
<dbReference type="InterPro" id="IPR046807">
    <property type="entry name" value="Tra1_central"/>
</dbReference>
<dbReference type="PANTHER" id="PTHR11139">
    <property type="entry name" value="ATAXIA TELANGIECTASIA MUTATED ATM -RELATED"/>
    <property type="match status" value="1"/>
</dbReference>
<dbReference type="CDD" id="cd05163">
    <property type="entry name" value="PIKK_TRRAP"/>
    <property type="match status" value="1"/>
</dbReference>
<sequence>MAERNLDVLETKLLDPSTDVRTKCSHLSEIRDGIDHYCQGPTYPTFLKKLVPAFMNILDGSPVFISTSPEQRMRSTVLEILHRLPTNTSDITDPYAPQIVDKCMELIKKENEDNAILCIKIIMDFERHHPKSCVDRIQPFLDLVLEIFDTMEASVKDNFDNIPQGGPAGGLPGTPGTSQSPRPNSPLVSANAIAADVNSDQQQTRQLIKGMQSFKLIAECPIIVVSLFQANRNLAPKNVRNFIARIRTMLAVQAKPQQRAHEEAAARGESFTRIVKEIGTNAARRAIFGEFINAQVKTMSFLAYLMRVYQKEMSDIIPQLPDIVIRLLQDCPREKAPTRKELLVAIRHVINFNFRTIFLPRLDDLMDERTLIGDGLTVYENSRFLAYTMLADLVHHVRDQLSQSQIRKTIVVYAKNLHDDCPGANFQTMSAKLLFNMAECMAKVEDKRDARYFLIMVLDAVAEKFASMNREFPNAVKISSQKPEPTTEANPESFFAEQQHPPDWDQVDIFQATPIKTSNTKNHDPVADNKTIFKNMVHGLKTIFFQLRTTNPADVRESMDGTNLPGNWHEITYGFNAEEVQVLMKLFHEGANMFRYFNPDKVVADPENSAQVEVLANQHMMSSGREEKDLLEAFAGIFHHIDPSTFYEIFQTEIPHLYDMIFDHAALLHIPQFLLASEATSPPFCGMLLQFLMGKLPEVGTADVQKSSIILRLYKLSFMAVTLFSAQNEQVLLPHVVKLITQSIELSVSAEEPMNYFILLRSLFRSIGGGRFEHLYKEILPLLEMLLEVLNNLLVAARKPQDRDLFVELSLTVPARLSHLLPHLNYLMRPLVVALRAGSELIAQGLRTLELCVDNLTADYLDPIMAPVIDDLMSALWDHLKPAPYNHFHSHTTLRILGKLGGRNRKFLTNPPQLDYKPYADDEASFDIKLIGTNKERAFPTKLGYESAIDKLKEIPKSSSTKKSDAFHKQQALNLIKSQIKLLIGQDSLPDDFAQLVRLQADDLCAKKLDVGTDLYSISERDKSTPKRDAQQTMLLKLIKALMFATSIDFLKEDASTFLSGIYRHFTLLELGRALASEAHKARPFDPNLGEGPVFIDSRLMADAIADTLSSDQAAVRDEAAVAMKAMWQTAATVFGSQDKIESLPFFNHVLGTLVHNCYEEEWFVKSGGVQGISLAVTTLGFSENWLRDRQSELVSALLFVIKDMPHDLPATVRIKADELLQIIVRKCNTGISSEDIGNNSSSLHKLCNRLIMEISHLNKHVRQSARNALKLLAEVLDVQLWEIVKPVKELVLGHMFNKPLRALPFSVQIGYIEALTFCLELENEVLELEDRLNRSLLETLALVDAEDDSLAPKPFEHRNSEAIVSLRVACLRLLSAAMKLPAFNAQAHQPHRSKILTVFFRCLYSKNKEVSQAAFTGLKMVLGLINKLPKDLLQNGLRPILMNIQDPKKLSVENLEGLRTLLLLLTSYFKVEIGSRLLDHMAIIADSQSLQKISFSMIELHPKIKVLAAIFSVCHHLPPGAVQFLPTLVDRVLSFEKVLRRTRASPFREPLIKYLSQYATEAWTYFSTNIKDPAKGRFFAQILADDESGPLRAKFAEAENLAELMESGADDLEKDQSAINIISAAASACKHPETALVFIKNEPFRLAMFDTAKNLESKLKKQTLSTVHRLQVEQLSEKVMAMFTTYLDHSPFDVDFFFKVVQACTQEQLQTTPNLFDFIYKKIINSSDLDLQKSIARRSIEMFSKKDELPYLKRFLFRYVLSPMFAMDVKNNWDSLFDGKKGTPLVDKAMVDHVHEHLWKQHGNDDISEELAQPGIDHSRMELLQFSAFLLKYHHDMLSDCRKDVIMFAWLYIRLEDLINKYAAFCVIAYFMANYETPSKIAIQVYSRLLGAHQTEGRALVMQALETIEPVLKKRIGDQQSRIPLWARIPRKILSEEPGNVQHLMCIYQFLVRHPDLFYDARDSFASFIIPTLAKVSQLPTPSPENKKLALNLFSMLYRWESRSQAEKADAKQEDGAERTFIANYNLRMMLIKYMVQFIASSSDRFSVTSPTTTEDRKPSSTGPETVRKALGLLFGFLSPGCWDDLDIDAMFPKITEAILLSDAKQDEKVEPWTTRVVNTLQMVRIFVNVKPNDWVLARLSQLQKLLTKPLKNEAADVQDSLHCDVENGPEGFPHMKSIIERILEAIPTERPEDELPDADDTAEEFVTFIGTIAGDALSAGNYLSGINILWWMSKRKEDSLDSHIPALLKGMQTKLAKDHLNTQVPTQAVAAQGGVSAPGNPHDVDTNVKLITKVIDMLSTRITILGEQRRPYLSILASIVERSQNNTLCSKILSMVNEWIFNSTEPVPTLKEKTAVLQKMMYFEHRADPTLYQQFLELVIHIYEDPKIYRTELAVRMEQAFLIGLRCTDISMRTRFMTIFDKSLSRTMANRFYKLIAEQQWDCLSETCWLSQVVHLMFGSIDMNVPARLHTDDYRTFPASRFFGTYVGDDRVGGVMLDDDFEKLIGQQRRFTQELGEVTSRDILEPLANLQHVDWQLNHDIWLALFPMCWSSLSKEDREDIENGLIGLITKDFHNRQADKRPNCVQTLLEGIARARPRVKFPSHVMKFQAKNFDAWYTAATFIEEAALKPIVDTSAVRESNLDALVELYASLQEDDLFYGTWRRRCQFVETNAALSYEQNGVWDKAQHMYEQAQIKARTGSLAFSQGEYMLWEDHWVYCAEKLQQWEILGDFAKHENLNDLFLEATWRNFDAWTGNENREQLDSIIKAVSDAPTPRRLFYNAFMSLLRLHNKNETQQEFNRACDDNIQLSIRQWHKLPKNITKAHISLLQNFQSIVELHDASVICSSLAQTNAANLDNKSQELKLLLGTWRDRLPNFWDDINSWQDLVTWRQHIFHLINGTYLSLVPSGQSNASNQSYAYRGYHETAWIINRFAHVARKHQMPEVCINQLSRIYTLPNIEIQEAFLKLREQAKCHYQNRTELTSGLEVINNTNLNYFGPQQKAEFYTLKGMFLAKLDRKADANDAFGTALFFDIKLPKAWAEWGRYNDNLFKEDPQSLDKAANAISCYLEAAGQYKSAKARKLLSRILWLLSLDTADGTLAKAWDQFKGETPVWYWITFIPQLLNNLSRTVNEAEIAHGLLSKLAKTYPQALYFQLRTSREDMQTIKRSQEMKEAREKKARAARESSEVKQSSPAVGATNAPNSDGPKPAGDAPQTNGTTNGEEKPKAESGENGQEQKPEEAPPKPKKPWDHTEELMQTLKTAFPLLALSMETMVDQVQKYFKCQPDEDAYRLIVALLNDALSYVGRYSNHYAPTAKLPSSTEANITRFSESVLPVHIRSAFEEDFVTNKPTMHDYITKLRKWRDRFEERLDRRTPKMHLKQAPHLAEFRFHKFDEVEIPGQYLQHKDKNQDFIRIERFMPDIDLVRGVAACHRRLRIRGHDGSIHPFAIQHPTPRSSRREERILQLFRIFNSILAKKKESRRRNLQFHLAVIVPLSPSFRMVQDDASYTSLQAIYEDYCRRNKINKDEPILFQIEKMRGLQNAKPEHISSVRVETFAAIQEKYVPPTVVLEYFQSIYPTYDALWLFRRQFSHQLASLTFLTFTMFITLRYPSKTNISRATGQIWGSELVPAMAAQHPKFHNPEPVPFRLTPNLQTLMGPIHTEGIFVCALMAIARCLTETTSNSNMPTPNPGSTIAPSDTSGSDLESHLSIFVRDEMSFWYTQQHRSTIKDGELRENVQRNTDAIVNKAVAIAGEPRAGNLPASQSVLDLVARASEPRNLGAAEGLWMGWL</sequence>
<feature type="compositionally biased region" description="Basic and acidic residues" evidence="2">
    <location>
        <begin position="3224"/>
        <end position="3253"/>
    </location>
</feature>
<feature type="domain" description="PI3K/PI4K catalytic" evidence="3">
    <location>
        <begin position="3422"/>
        <end position="3745"/>
    </location>
</feature>
<dbReference type="Pfam" id="PF20175">
    <property type="entry name" value="Tra1_central"/>
    <property type="match status" value="1"/>
</dbReference>
<dbReference type="Pfam" id="PF02259">
    <property type="entry name" value="FAT"/>
    <property type="match status" value="1"/>
</dbReference>
<dbReference type="InterPro" id="IPR046805">
    <property type="entry name" value="Tra1_ring"/>
</dbReference>
<dbReference type="SUPFAM" id="SSF48371">
    <property type="entry name" value="ARM repeat"/>
    <property type="match status" value="4"/>
</dbReference>
<dbReference type="Pfam" id="PF00454">
    <property type="entry name" value="PI3_PI4_kinase"/>
    <property type="match status" value="1"/>
</dbReference>
<dbReference type="GO" id="GO:0035267">
    <property type="term" value="C:NuA4 histone acetyltransferase complex"/>
    <property type="evidence" value="ECO:0007669"/>
    <property type="project" value="TreeGrafter"/>
</dbReference>
<evidence type="ECO:0000256" key="1">
    <source>
        <dbReference type="ARBA" id="ARBA00007234"/>
    </source>
</evidence>
<evidence type="ECO:0000259" key="3">
    <source>
        <dbReference type="PROSITE" id="PS50290"/>
    </source>
</evidence>
<dbReference type="Proteomes" id="UP000799439">
    <property type="component" value="Unassembled WGS sequence"/>
</dbReference>
<dbReference type="SMART" id="SM00146">
    <property type="entry name" value="PI3Kc"/>
    <property type="match status" value="1"/>
</dbReference>
<comment type="caution">
    <text evidence="5">The sequence shown here is derived from an EMBL/GenBank/DDBJ whole genome shotgun (WGS) entry which is preliminary data.</text>
</comment>
<name>A0A9P4J3Q6_9PEZI</name>
<feature type="region of interest" description="Disordered" evidence="2">
    <location>
        <begin position="3685"/>
        <end position="3705"/>
    </location>
</feature>
<organism evidence="5 6">
    <name type="scientific">Myriangium duriaei CBS 260.36</name>
    <dbReference type="NCBI Taxonomy" id="1168546"/>
    <lineage>
        <taxon>Eukaryota</taxon>
        <taxon>Fungi</taxon>
        <taxon>Dikarya</taxon>
        <taxon>Ascomycota</taxon>
        <taxon>Pezizomycotina</taxon>
        <taxon>Dothideomycetes</taxon>
        <taxon>Dothideomycetidae</taxon>
        <taxon>Myriangiales</taxon>
        <taxon>Myriangiaceae</taxon>
        <taxon>Myriangium</taxon>
    </lineage>
</organism>
<dbReference type="OrthoDB" id="5570127at2759"/>
<dbReference type="GO" id="GO:0006281">
    <property type="term" value="P:DNA repair"/>
    <property type="evidence" value="ECO:0007669"/>
    <property type="project" value="TreeGrafter"/>
</dbReference>
<comment type="similarity">
    <text evidence="1">Belongs to the PI3/PI4-kinase family. TRA1 subfamily.</text>
</comment>
<dbReference type="SUPFAM" id="SSF56112">
    <property type="entry name" value="Protein kinase-like (PK-like)"/>
    <property type="match status" value="1"/>
</dbReference>
<dbReference type="PANTHER" id="PTHR11139:SF1">
    <property type="entry name" value="TRANSFORMATION_TRANSCRIPTION DOMAIN-ASSOCIATED PROTEIN"/>
    <property type="match status" value="1"/>
</dbReference>
<dbReference type="InterPro" id="IPR011009">
    <property type="entry name" value="Kinase-like_dom_sf"/>
</dbReference>
<reference evidence="5" key="1">
    <citation type="journal article" date="2020" name="Stud. Mycol.">
        <title>101 Dothideomycetes genomes: a test case for predicting lifestyles and emergence of pathogens.</title>
        <authorList>
            <person name="Haridas S."/>
            <person name="Albert R."/>
            <person name="Binder M."/>
            <person name="Bloem J."/>
            <person name="Labutti K."/>
            <person name="Salamov A."/>
            <person name="Andreopoulos B."/>
            <person name="Baker S."/>
            <person name="Barry K."/>
            <person name="Bills G."/>
            <person name="Bluhm B."/>
            <person name="Cannon C."/>
            <person name="Castanera R."/>
            <person name="Culley D."/>
            <person name="Daum C."/>
            <person name="Ezra D."/>
            <person name="Gonzalez J."/>
            <person name="Henrissat B."/>
            <person name="Kuo A."/>
            <person name="Liang C."/>
            <person name="Lipzen A."/>
            <person name="Lutzoni F."/>
            <person name="Magnuson J."/>
            <person name="Mondo S."/>
            <person name="Nolan M."/>
            <person name="Ohm R."/>
            <person name="Pangilinan J."/>
            <person name="Park H.-J."/>
            <person name="Ramirez L."/>
            <person name="Alfaro M."/>
            <person name="Sun H."/>
            <person name="Tritt A."/>
            <person name="Yoshinaga Y."/>
            <person name="Zwiers L.-H."/>
            <person name="Turgeon B."/>
            <person name="Goodwin S."/>
            <person name="Spatafora J."/>
            <person name="Crous P."/>
            <person name="Grigoriev I."/>
        </authorList>
    </citation>
    <scope>NUCLEOTIDE SEQUENCE</scope>
    <source>
        <strain evidence="5">CBS 260.36</strain>
    </source>
</reference>
<dbReference type="InterPro" id="IPR003151">
    <property type="entry name" value="PIK-rel_kinase_FAT"/>
</dbReference>
<gene>
    <name evidence="5" type="ORF">K461DRAFT_321169</name>
</gene>
<feature type="compositionally biased region" description="Polar residues" evidence="2">
    <location>
        <begin position="177"/>
        <end position="187"/>
    </location>
</feature>
<dbReference type="InterPro" id="IPR011989">
    <property type="entry name" value="ARM-like"/>
</dbReference>
<evidence type="ECO:0000259" key="4">
    <source>
        <dbReference type="PROSITE" id="PS51189"/>
    </source>
</evidence>
<evidence type="ECO:0000256" key="2">
    <source>
        <dbReference type="SAM" id="MobiDB-lite"/>
    </source>
</evidence>
<feature type="compositionally biased region" description="Basic and acidic residues" evidence="2">
    <location>
        <begin position="3171"/>
        <end position="3190"/>
    </location>
</feature>
<feature type="domain" description="FAT" evidence="4">
    <location>
        <begin position="2607"/>
        <end position="3164"/>
    </location>
</feature>
<feature type="region of interest" description="Disordered" evidence="2">
    <location>
        <begin position="3171"/>
        <end position="3253"/>
    </location>
</feature>
<dbReference type="EMBL" id="ML996085">
    <property type="protein sequence ID" value="KAF2153530.1"/>
    <property type="molecule type" value="Genomic_DNA"/>
</dbReference>
<dbReference type="Pfam" id="PF20206">
    <property type="entry name" value="Tra1_ring"/>
    <property type="match status" value="1"/>
</dbReference>
<dbReference type="Gene3D" id="1.25.10.10">
    <property type="entry name" value="Leucine-rich Repeat Variant"/>
    <property type="match status" value="2"/>
</dbReference>
<evidence type="ECO:0008006" key="7">
    <source>
        <dbReference type="Google" id="ProtNLM"/>
    </source>
</evidence>